<name>A0A7X1E3Y2_9BACT</name>
<evidence type="ECO:0000256" key="3">
    <source>
        <dbReference type="ARBA" id="ARBA00022692"/>
    </source>
</evidence>
<evidence type="ECO:0000256" key="2">
    <source>
        <dbReference type="ARBA" id="ARBA00022475"/>
    </source>
</evidence>
<evidence type="ECO:0000256" key="1">
    <source>
        <dbReference type="ARBA" id="ARBA00004651"/>
    </source>
</evidence>
<feature type="domain" description="RDD" evidence="7">
    <location>
        <begin position="24"/>
        <end position="181"/>
    </location>
</feature>
<dbReference type="GO" id="GO:0005886">
    <property type="term" value="C:plasma membrane"/>
    <property type="evidence" value="ECO:0007669"/>
    <property type="project" value="UniProtKB-SubCell"/>
</dbReference>
<reference evidence="8 9" key="1">
    <citation type="submission" date="2020-07" db="EMBL/GenBank/DDBJ databases">
        <authorList>
            <person name="Feng X."/>
        </authorList>
    </citation>
    <scope>NUCLEOTIDE SEQUENCE [LARGE SCALE GENOMIC DNA]</scope>
    <source>
        <strain evidence="8 9">JCM14086</strain>
    </source>
</reference>
<keyword evidence="2" id="KW-1003">Cell membrane</keyword>
<proteinExistence type="predicted"/>
<sequence>MNEEPEIVEAEVVGEPEAPEFEPSSMGARFGALCLDLILLIAVFGLIATKVILPEWYPGAMNEFIELIEQYEDAGEDPAPLNPSSELMKAAQTINAIFFLSIFFYFTFVPLLIGGGTLGMRIFNLRIQQREADAPASFRAHLVRGAVKTVCLQILFPLLTLLFLFAFFNPQRAAIHDLLAKTRVVRGPAFSSK</sequence>
<dbReference type="AlphaFoldDB" id="A0A7X1E3Y2"/>
<evidence type="ECO:0000313" key="9">
    <source>
        <dbReference type="Proteomes" id="UP000525652"/>
    </source>
</evidence>
<evidence type="ECO:0000256" key="4">
    <source>
        <dbReference type="ARBA" id="ARBA00022989"/>
    </source>
</evidence>
<protein>
    <submittedName>
        <fullName evidence="8">RDD family protein</fullName>
    </submittedName>
</protein>
<comment type="caution">
    <text evidence="8">The sequence shown here is derived from an EMBL/GenBank/DDBJ whole genome shotgun (WGS) entry which is preliminary data.</text>
</comment>
<dbReference type="PANTHER" id="PTHR36115">
    <property type="entry name" value="PROLINE-RICH ANTIGEN HOMOLOG-RELATED"/>
    <property type="match status" value="1"/>
</dbReference>
<evidence type="ECO:0000259" key="7">
    <source>
        <dbReference type="Pfam" id="PF06271"/>
    </source>
</evidence>
<accession>A0A7X1E3Y2</accession>
<evidence type="ECO:0000256" key="6">
    <source>
        <dbReference type="SAM" id="Phobius"/>
    </source>
</evidence>
<feature type="transmembrane region" description="Helical" evidence="6">
    <location>
        <begin position="96"/>
        <end position="120"/>
    </location>
</feature>
<keyword evidence="9" id="KW-1185">Reference proteome</keyword>
<keyword evidence="5 6" id="KW-0472">Membrane</keyword>
<dbReference type="RefSeq" id="WP_185692260.1">
    <property type="nucleotide sequence ID" value="NZ_JACHVA010000053.1"/>
</dbReference>
<evidence type="ECO:0000256" key="5">
    <source>
        <dbReference type="ARBA" id="ARBA00023136"/>
    </source>
</evidence>
<gene>
    <name evidence="8" type="ORF">H5P30_07140</name>
</gene>
<feature type="transmembrane region" description="Helical" evidence="6">
    <location>
        <begin position="149"/>
        <end position="168"/>
    </location>
</feature>
<feature type="transmembrane region" description="Helical" evidence="6">
    <location>
        <begin position="30"/>
        <end position="53"/>
    </location>
</feature>
<keyword evidence="3 6" id="KW-0812">Transmembrane</keyword>
<dbReference type="Proteomes" id="UP000525652">
    <property type="component" value="Unassembled WGS sequence"/>
</dbReference>
<evidence type="ECO:0000313" key="8">
    <source>
        <dbReference type="EMBL" id="MBC2601551.1"/>
    </source>
</evidence>
<organism evidence="8 9">
    <name type="scientific">Puniceicoccus vermicola</name>
    <dbReference type="NCBI Taxonomy" id="388746"/>
    <lineage>
        <taxon>Bacteria</taxon>
        <taxon>Pseudomonadati</taxon>
        <taxon>Verrucomicrobiota</taxon>
        <taxon>Opitutia</taxon>
        <taxon>Puniceicoccales</taxon>
        <taxon>Puniceicoccaceae</taxon>
        <taxon>Puniceicoccus</taxon>
    </lineage>
</organism>
<dbReference type="InterPro" id="IPR010432">
    <property type="entry name" value="RDD"/>
</dbReference>
<dbReference type="Pfam" id="PF06271">
    <property type="entry name" value="RDD"/>
    <property type="match status" value="1"/>
</dbReference>
<dbReference type="PANTHER" id="PTHR36115:SF4">
    <property type="entry name" value="MEMBRANE PROTEIN"/>
    <property type="match status" value="1"/>
</dbReference>
<keyword evidence="4 6" id="KW-1133">Transmembrane helix</keyword>
<comment type="subcellular location">
    <subcellularLocation>
        <location evidence="1">Cell membrane</location>
        <topology evidence="1">Multi-pass membrane protein</topology>
    </subcellularLocation>
</comment>
<dbReference type="EMBL" id="JACHVA010000053">
    <property type="protein sequence ID" value="MBC2601551.1"/>
    <property type="molecule type" value="Genomic_DNA"/>
</dbReference>
<dbReference type="InterPro" id="IPR051791">
    <property type="entry name" value="Pra-immunoreactive"/>
</dbReference>